<feature type="domain" description="AB hydrolase-1" evidence="3">
    <location>
        <begin position="46"/>
        <end position="341"/>
    </location>
</feature>
<keyword evidence="4" id="KW-0378">Hydrolase</keyword>
<dbReference type="AlphaFoldDB" id="A0A9P6GNW2"/>
<keyword evidence="2" id="KW-0812">Transmembrane</keyword>
<evidence type="ECO:0000259" key="3">
    <source>
        <dbReference type="Pfam" id="PF00561"/>
    </source>
</evidence>
<proteinExistence type="predicted"/>
<dbReference type="Pfam" id="PF00561">
    <property type="entry name" value="Abhydrolase_1"/>
    <property type="match status" value="1"/>
</dbReference>
<dbReference type="GO" id="GO:0046464">
    <property type="term" value="P:acylglycerol catabolic process"/>
    <property type="evidence" value="ECO:0007669"/>
    <property type="project" value="TreeGrafter"/>
</dbReference>
<name>A0A9P6GNW2_9PLEO</name>
<dbReference type="Gene3D" id="3.40.50.1820">
    <property type="entry name" value="alpha/beta hydrolase"/>
    <property type="match status" value="1"/>
</dbReference>
<dbReference type="SUPFAM" id="SSF53474">
    <property type="entry name" value="alpha/beta-Hydrolases"/>
    <property type="match status" value="1"/>
</dbReference>
<sequence>MSQREEGREEGRGEGRGEGKEEGKYLALSTRHIYFYGYRPASQRLPTFLFLHDFPCTSTIWNKVVEHLLGFGFGVLRPDLLGFGKTSKPTDLHDYSLRKMSSEMVEILAHHQLKSVIGVGHGMGTHLLARMWWYYPQYLSGLAFMGAGYILPIRLHMELMSKKVSQLQLHPSHYGGYWSFIASEEAAQLLNSNLAKIPSFLSIIYAKDQDLCNANLLPRGGLQQWIADGRYSPSKIFESESDADMEISHSLFIAFMQHRFDAPLNWFKSINRRIDDDHEEALPKDRCIISRPVDFLAGRYDALGRPDFIQVFVEEGRQSGYLPLAAAYLLQKSSHWMMIEESREVTIALGNLASRVMKDEAVFQPKQP</sequence>
<comment type="caution">
    <text evidence="4">The sequence shown here is derived from an EMBL/GenBank/DDBJ whole genome shotgun (WGS) entry which is preliminary data.</text>
</comment>
<keyword evidence="2" id="KW-0472">Membrane</keyword>
<dbReference type="GO" id="GO:0016020">
    <property type="term" value="C:membrane"/>
    <property type="evidence" value="ECO:0007669"/>
    <property type="project" value="TreeGrafter"/>
</dbReference>
<protein>
    <submittedName>
        <fullName evidence="4">Epoxide hydrolase</fullName>
    </submittedName>
</protein>
<dbReference type="InterPro" id="IPR050266">
    <property type="entry name" value="AB_hydrolase_sf"/>
</dbReference>
<evidence type="ECO:0000256" key="1">
    <source>
        <dbReference type="SAM" id="MobiDB-lite"/>
    </source>
</evidence>
<dbReference type="InterPro" id="IPR000639">
    <property type="entry name" value="Epox_hydrolase-like"/>
</dbReference>
<organism evidence="4 5">
    <name type="scientific">Paraphaeosphaeria minitans</name>
    <dbReference type="NCBI Taxonomy" id="565426"/>
    <lineage>
        <taxon>Eukaryota</taxon>
        <taxon>Fungi</taxon>
        <taxon>Dikarya</taxon>
        <taxon>Ascomycota</taxon>
        <taxon>Pezizomycotina</taxon>
        <taxon>Dothideomycetes</taxon>
        <taxon>Pleosporomycetidae</taxon>
        <taxon>Pleosporales</taxon>
        <taxon>Massarineae</taxon>
        <taxon>Didymosphaeriaceae</taxon>
        <taxon>Paraphaeosphaeria</taxon>
    </lineage>
</organism>
<accession>A0A9P6GNW2</accession>
<gene>
    <name evidence="4" type="ORF">PMIN01_01771</name>
</gene>
<feature type="transmembrane region" description="Helical" evidence="2">
    <location>
        <begin position="132"/>
        <end position="153"/>
    </location>
</feature>
<reference evidence="4" key="1">
    <citation type="journal article" date="2020" name="Mol. Plant Microbe Interact.">
        <title>Genome Sequence of the Biocontrol Agent Coniothyrium minitans strain Conio (IMI 134523).</title>
        <authorList>
            <person name="Patel D."/>
            <person name="Shittu T.A."/>
            <person name="Baroncelli R."/>
            <person name="Muthumeenakshi S."/>
            <person name="Osborne T.H."/>
            <person name="Janganan T.K."/>
            <person name="Sreenivasaprasad S."/>
        </authorList>
    </citation>
    <scope>NUCLEOTIDE SEQUENCE</scope>
    <source>
        <strain evidence="4">Conio</strain>
    </source>
</reference>
<dbReference type="InterPro" id="IPR000073">
    <property type="entry name" value="AB_hydrolase_1"/>
</dbReference>
<dbReference type="Proteomes" id="UP000756921">
    <property type="component" value="Unassembled WGS sequence"/>
</dbReference>
<dbReference type="PANTHER" id="PTHR43798">
    <property type="entry name" value="MONOACYLGLYCEROL LIPASE"/>
    <property type="match status" value="1"/>
</dbReference>
<dbReference type="EMBL" id="WJXW01000002">
    <property type="protein sequence ID" value="KAF9739137.1"/>
    <property type="molecule type" value="Genomic_DNA"/>
</dbReference>
<feature type="region of interest" description="Disordered" evidence="1">
    <location>
        <begin position="1"/>
        <end position="21"/>
    </location>
</feature>
<evidence type="ECO:0000313" key="5">
    <source>
        <dbReference type="Proteomes" id="UP000756921"/>
    </source>
</evidence>
<dbReference type="PANTHER" id="PTHR43798:SF33">
    <property type="entry name" value="HYDROLASE, PUTATIVE (AFU_ORTHOLOGUE AFUA_2G14860)-RELATED"/>
    <property type="match status" value="1"/>
</dbReference>
<evidence type="ECO:0000256" key="2">
    <source>
        <dbReference type="SAM" id="Phobius"/>
    </source>
</evidence>
<dbReference type="InterPro" id="IPR029058">
    <property type="entry name" value="AB_hydrolase_fold"/>
</dbReference>
<dbReference type="PRINTS" id="PR00412">
    <property type="entry name" value="EPOXHYDRLASE"/>
</dbReference>
<dbReference type="OrthoDB" id="284184at2759"/>
<dbReference type="GO" id="GO:0047372">
    <property type="term" value="F:monoacylglycerol lipase activity"/>
    <property type="evidence" value="ECO:0007669"/>
    <property type="project" value="TreeGrafter"/>
</dbReference>
<keyword evidence="5" id="KW-1185">Reference proteome</keyword>
<evidence type="ECO:0000313" key="4">
    <source>
        <dbReference type="EMBL" id="KAF9739137.1"/>
    </source>
</evidence>
<keyword evidence="2" id="KW-1133">Transmembrane helix</keyword>